<evidence type="ECO:0000256" key="3">
    <source>
        <dbReference type="ARBA" id="ARBA00023015"/>
    </source>
</evidence>
<dbReference type="PANTHER" id="PTHR10641">
    <property type="entry name" value="MYB FAMILY TRANSCRIPTION FACTOR"/>
    <property type="match status" value="1"/>
</dbReference>
<evidence type="ECO:0000313" key="9">
    <source>
        <dbReference type="EMBL" id="KAK9064991.1"/>
    </source>
</evidence>
<feature type="domain" description="HTH myb-type" evidence="8">
    <location>
        <begin position="62"/>
        <end position="116"/>
    </location>
</feature>
<dbReference type="InterPro" id="IPR009057">
    <property type="entry name" value="Homeodomain-like_sf"/>
</dbReference>
<dbReference type="GO" id="GO:0005634">
    <property type="term" value="C:nucleus"/>
    <property type="evidence" value="ECO:0007669"/>
    <property type="project" value="UniProtKB-SubCell"/>
</dbReference>
<reference evidence="9 10" key="1">
    <citation type="submission" date="2024-04" db="EMBL/GenBank/DDBJ databases">
        <title>The reference genome of an endangered Asteraceae, Deinandra increscens subsp. villosa, native to the Central Coast of California.</title>
        <authorList>
            <person name="Guilliams M."/>
            <person name="Hasenstab-Lehman K."/>
            <person name="Meyer R."/>
            <person name="Mcevoy S."/>
        </authorList>
    </citation>
    <scope>NUCLEOTIDE SEQUENCE [LARGE SCALE GENOMIC DNA]</scope>
    <source>
        <tissue evidence="9">Leaf</tissue>
    </source>
</reference>
<evidence type="ECO:0000256" key="6">
    <source>
        <dbReference type="ARBA" id="ARBA00023242"/>
    </source>
</evidence>
<dbReference type="GO" id="GO:0003677">
    <property type="term" value="F:DNA binding"/>
    <property type="evidence" value="ECO:0007669"/>
    <property type="project" value="UniProtKB-KW"/>
</dbReference>
<comment type="caution">
    <text evidence="9">The sequence shown here is derived from an EMBL/GenBank/DDBJ whole genome shotgun (WGS) entry which is preliminary data.</text>
</comment>
<dbReference type="CDD" id="cd00167">
    <property type="entry name" value="SANT"/>
    <property type="match status" value="2"/>
</dbReference>
<keyword evidence="6" id="KW-0539">Nucleus</keyword>
<dbReference type="Proteomes" id="UP001408789">
    <property type="component" value="Unassembled WGS sequence"/>
</dbReference>
<evidence type="ECO:0000259" key="8">
    <source>
        <dbReference type="PROSITE" id="PS51294"/>
    </source>
</evidence>
<accession>A0AAP0CXU9</accession>
<dbReference type="EMBL" id="JBCNJP010000017">
    <property type="protein sequence ID" value="KAK9064991.1"/>
    <property type="molecule type" value="Genomic_DNA"/>
</dbReference>
<organism evidence="9 10">
    <name type="scientific">Deinandra increscens subsp. villosa</name>
    <dbReference type="NCBI Taxonomy" id="3103831"/>
    <lineage>
        <taxon>Eukaryota</taxon>
        <taxon>Viridiplantae</taxon>
        <taxon>Streptophyta</taxon>
        <taxon>Embryophyta</taxon>
        <taxon>Tracheophyta</taxon>
        <taxon>Spermatophyta</taxon>
        <taxon>Magnoliopsida</taxon>
        <taxon>eudicotyledons</taxon>
        <taxon>Gunneridae</taxon>
        <taxon>Pentapetalae</taxon>
        <taxon>asterids</taxon>
        <taxon>campanulids</taxon>
        <taxon>Asterales</taxon>
        <taxon>Asteraceae</taxon>
        <taxon>Asteroideae</taxon>
        <taxon>Heliantheae alliance</taxon>
        <taxon>Madieae</taxon>
        <taxon>Madiinae</taxon>
        <taxon>Deinandra</taxon>
    </lineage>
</organism>
<protein>
    <submittedName>
        <fullName evidence="9">Uncharacterized protein</fullName>
    </submittedName>
</protein>
<evidence type="ECO:0000256" key="4">
    <source>
        <dbReference type="ARBA" id="ARBA00023125"/>
    </source>
</evidence>
<dbReference type="InterPro" id="IPR015495">
    <property type="entry name" value="Myb_TF_plants"/>
</dbReference>
<evidence type="ECO:0000313" key="10">
    <source>
        <dbReference type="Proteomes" id="UP001408789"/>
    </source>
</evidence>
<keyword evidence="10" id="KW-1185">Reference proteome</keyword>
<evidence type="ECO:0000256" key="5">
    <source>
        <dbReference type="ARBA" id="ARBA00023163"/>
    </source>
</evidence>
<gene>
    <name evidence="9" type="ORF">SSX86_016374</name>
</gene>
<dbReference type="SUPFAM" id="SSF46689">
    <property type="entry name" value="Homeodomain-like"/>
    <property type="match status" value="1"/>
</dbReference>
<dbReference type="SMART" id="SM00717">
    <property type="entry name" value="SANT"/>
    <property type="match status" value="2"/>
</dbReference>
<evidence type="ECO:0000259" key="7">
    <source>
        <dbReference type="PROSITE" id="PS50090"/>
    </source>
</evidence>
<name>A0AAP0CXU9_9ASTR</name>
<dbReference type="FunFam" id="1.10.10.60:FF:000015">
    <property type="entry name" value="Transcription factor RAX3"/>
    <property type="match status" value="1"/>
</dbReference>
<feature type="domain" description="Myb-like" evidence="7">
    <location>
        <begin position="9"/>
        <end position="61"/>
    </location>
</feature>
<feature type="domain" description="Myb-like" evidence="7">
    <location>
        <begin position="62"/>
        <end position="112"/>
    </location>
</feature>
<keyword evidence="5" id="KW-0804">Transcription</keyword>
<sequence length="322" mass="36652">MVKPSGFDKNGIKKGAWSEDEDDKLRAYIQRYGHWNWSLLPKFAGLSRGGKSCRLRWVNYLRPNIKHGNFSKEEDDMIVHLHNKLGNKWSAMAANLPGRSDNEIKNRWHTNLKTQVQNDRTMSITDHLGTTRRSADQVKQQENQKLELPNQGEMNLAEVSSDSPSCSTLTELSSCRWSGSNCGVSSNVASQTSSYQLNEDFWTEPFLEDITSSVDNILLPLNVDDDLIGQPSCKNMTMNDEFSWAMFDSYGEYNSEFISYWDADLEALVTDTAKDGETRGWKTTWRQDGDLEASRKWIKDEDHICGCLSFDMFGLLIGSKSN</sequence>
<evidence type="ECO:0000256" key="1">
    <source>
        <dbReference type="ARBA" id="ARBA00004123"/>
    </source>
</evidence>
<feature type="domain" description="HTH myb-type" evidence="8">
    <location>
        <begin position="9"/>
        <end position="61"/>
    </location>
</feature>
<dbReference type="InterPro" id="IPR001005">
    <property type="entry name" value="SANT/Myb"/>
</dbReference>
<dbReference type="PROSITE" id="PS50090">
    <property type="entry name" value="MYB_LIKE"/>
    <property type="match status" value="2"/>
</dbReference>
<evidence type="ECO:0000256" key="2">
    <source>
        <dbReference type="ARBA" id="ARBA00022737"/>
    </source>
</evidence>
<comment type="subcellular location">
    <subcellularLocation>
        <location evidence="1">Nucleus</location>
    </subcellularLocation>
</comment>
<dbReference type="Pfam" id="PF00249">
    <property type="entry name" value="Myb_DNA-binding"/>
    <property type="match status" value="2"/>
</dbReference>
<dbReference type="AlphaFoldDB" id="A0AAP0CXU9"/>
<keyword evidence="4" id="KW-0238">DNA-binding</keyword>
<keyword evidence="3" id="KW-0805">Transcription regulation</keyword>
<keyword evidence="2" id="KW-0677">Repeat</keyword>
<dbReference type="PANTHER" id="PTHR10641:SF1277">
    <property type="entry name" value="HOMEODOMAIN-LIKE PROTEIN-RELATED"/>
    <property type="match status" value="1"/>
</dbReference>
<dbReference type="PROSITE" id="PS51294">
    <property type="entry name" value="HTH_MYB"/>
    <property type="match status" value="2"/>
</dbReference>
<proteinExistence type="predicted"/>
<dbReference type="InterPro" id="IPR017930">
    <property type="entry name" value="Myb_dom"/>
</dbReference>
<dbReference type="Gene3D" id="1.10.10.60">
    <property type="entry name" value="Homeodomain-like"/>
    <property type="match status" value="2"/>
</dbReference>